<gene>
    <name evidence="3" type="ORF">OSB1V03_LOCUS9878</name>
</gene>
<proteinExistence type="predicted"/>
<keyword evidence="2" id="KW-0326">Glycosidase</keyword>
<dbReference type="InterPro" id="IPR029044">
    <property type="entry name" value="Nucleotide-diphossugar_trans"/>
</dbReference>
<dbReference type="AlphaFoldDB" id="A0A7R9KW80"/>
<dbReference type="Gene3D" id="3.40.50.150">
    <property type="entry name" value="Vaccinia Virus protein VP39"/>
    <property type="match status" value="1"/>
</dbReference>
<dbReference type="EMBL" id="OC861440">
    <property type="protein sequence ID" value="CAD7629461.1"/>
    <property type="molecule type" value="Genomic_DNA"/>
</dbReference>
<keyword evidence="4" id="KW-1185">Reference proteome</keyword>
<feature type="non-terminal residue" evidence="3">
    <location>
        <position position="1"/>
    </location>
</feature>
<organism evidence="3">
    <name type="scientific">Medioppia subpectinata</name>
    <dbReference type="NCBI Taxonomy" id="1979941"/>
    <lineage>
        <taxon>Eukaryota</taxon>
        <taxon>Metazoa</taxon>
        <taxon>Ecdysozoa</taxon>
        <taxon>Arthropoda</taxon>
        <taxon>Chelicerata</taxon>
        <taxon>Arachnida</taxon>
        <taxon>Acari</taxon>
        <taxon>Acariformes</taxon>
        <taxon>Sarcoptiformes</taxon>
        <taxon>Oribatida</taxon>
        <taxon>Brachypylina</taxon>
        <taxon>Oppioidea</taxon>
        <taxon>Oppiidae</taxon>
        <taxon>Medioppia</taxon>
    </lineage>
</organism>
<dbReference type="SUPFAM" id="SSF53448">
    <property type="entry name" value="Nucleotide-diphospho-sugar transferases"/>
    <property type="match status" value="1"/>
</dbReference>
<dbReference type="GO" id="GO:0005975">
    <property type="term" value="P:carbohydrate metabolic process"/>
    <property type="evidence" value="ECO:0007669"/>
    <property type="project" value="InterPro"/>
</dbReference>
<dbReference type="Proteomes" id="UP000759131">
    <property type="component" value="Unassembled WGS sequence"/>
</dbReference>
<dbReference type="EMBL" id="CAJPIZ010006865">
    <property type="protein sequence ID" value="CAG2109891.1"/>
    <property type="molecule type" value="Genomic_DNA"/>
</dbReference>
<dbReference type="SUPFAM" id="SSF51445">
    <property type="entry name" value="(Trans)glycosidases"/>
    <property type="match status" value="1"/>
</dbReference>
<dbReference type="Gene3D" id="3.90.550.10">
    <property type="entry name" value="Spore Coat Polysaccharide Biosynthesis Protein SpsA, Chain A"/>
    <property type="match status" value="1"/>
</dbReference>
<dbReference type="SUPFAM" id="SSF53335">
    <property type="entry name" value="S-adenosyl-L-methionine-dependent methyltransferases"/>
    <property type="match status" value="1"/>
</dbReference>
<dbReference type="GO" id="GO:0004553">
    <property type="term" value="F:hydrolase activity, hydrolyzing O-glycosyl compounds"/>
    <property type="evidence" value="ECO:0007669"/>
    <property type="project" value="InterPro"/>
</dbReference>
<protein>
    <submittedName>
        <fullName evidence="3">Uncharacterized protein</fullName>
    </submittedName>
</protein>
<evidence type="ECO:0000256" key="2">
    <source>
        <dbReference type="ARBA" id="ARBA00023295"/>
    </source>
</evidence>
<evidence type="ECO:0000313" key="4">
    <source>
        <dbReference type="Proteomes" id="UP000759131"/>
    </source>
</evidence>
<dbReference type="OrthoDB" id="408512at2759"/>
<accession>A0A7R9KW80</accession>
<evidence type="ECO:0000313" key="3">
    <source>
        <dbReference type="EMBL" id="CAD7629461.1"/>
    </source>
</evidence>
<dbReference type="InterPro" id="IPR018087">
    <property type="entry name" value="Glyco_hydro_5_CS"/>
</dbReference>
<dbReference type="InterPro" id="IPR017853">
    <property type="entry name" value="GH"/>
</dbReference>
<reference evidence="3" key="1">
    <citation type="submission" date="2020-11" db="EMBL/GenBank/DDBJ databases">
        <authorList>
            <person name="Tran Van P."/>
        </authorList>
    </citation>
    <scope>NUCLEOTIDE SEQUENCE</scope>
</reference>
<dbReference type="PROSITE" id="PS00659">
    <property type="entry name" value="GLYCOSYL_HYDROL_F5"/>
    <property type="match status" value="1"/>
</dbReference>
<keyword evidence="1" id="KW-0378">Hydrolase</keyword>
<dbReference type="Pfam" id="PF13578">
    <property type="entry name" value="Methyltransf_24"/>
    <property type="match status" value="1"/>
</dbReference>
<name>A0A7R9KW80_9ACAR</name>
<dbReference type="InterPro" id="IPR029063">
    <property type="entry name" value="SAM-dependent_MTases_sf"/>
</dbReference>
<dbReference type="Gene3D" id="3.20.20.80">
    <property type="entry name" value="Glycosidases"/>
    <property type="match status" value="1"/>
</dbReference>
<sequence>RAERLGSTGFYLPTYYDLTQIDIKYICDVIREYFSGKSDHLFAPAVEKRDELVLKSGTFSVEALSLTRAGLVKQKYSRGHPFIDAIDLNFTANKCLINEEWDLCQRFIKSVDKCVKCTQDFGLDPKVVENFFKPYVQYFTTQSGFETQLQRPWTAEDLTAPEYSLAKHVSTTTDYETQQLLVWLIKRFKPKCMLELGSWMGFSTLLMAISAKTYESSHYKSRIYACDSYVWQKWMSNFVITKNVMANGDSFLPRFEYNVEPMREFIEPVVMNFDSILPQKVSEIKPDFVFIDFTQDAEELEEKWIHLIPNLIPGKTVVLFNGLSVTSIPFFSRYSNQLKAVAKPHTIAKAFIYSPDVSIQKPLKNIQLKPMFNFQTPPDWGHHYKNAFNASIDLLKQEFHDKNSNILFIPSVEAILCDNPEVLRNNEWIGVIHMTPGYPQLFYSGLNFANTSFSIRFIYFLTFRNKCNCSQVFVINLVLDFEDYKIPIQTLVYPFVEPQVMKDSIVLDLLRDKKSVDLILIGGFARDFNRFYSANVSKQFKKVILVNDLSTEYQLSCDYPKDIEVKTRLSDEKYEQQLYRSVPFLTLLYNGAANTLILECIARNIPILVPKLSSCTEYIGEDYPLLYSADETDFTNLLTEDCIQSAINYLKNMNKYRFKSDYFLESVKNGIVLQSMAFDFSSNTSQISVKSMPDFCSYDVSVCICSFKRTHHLPQILDSLWNRQTFKGNVEIIVWNNNSSRSHTVLAMPQLMQSQRLLICDDDCIPGPEFIDFFVSKHNTYPEDVLCLRGHQFLEHKLNEQNPSNFWIDYENLRFISDERPEQLLHFIHADVCLITKQALQECSSIPVPDSSYALVDDYWMSYVLNHKFNRKLRKLTTSGVPEGYIIKRTEDSDEIGLALYTRPEVKQTKVRLYIYHMLQGWPQWEKDITENNIKLDEKAIKVLTDNKKHFWDQLFVGFNISSEISAESVEVLAEMGVKCVRIGAVGLGDKVDYEFKAFLNDRDEEMKRLKQTISLLKSKGIRVVLTLRNGLSSPEVWEFIAKNLNSEEYVVGYDLINEPFTPLESQYEFEDNDPVLGEFGISREVSGAHQYLDSIMKSCKTYAISSFIYSFRDEEWDSMDYELGTDVSTRTVKQEMSQNILMQTIINGIRDTVK</sequence>
<evidence type="ECO:0000256" key="1">
    <source>
        <dbReference type="ARBA" id="ARBA00022801"/>
    </source>
</evidence>